<evidence type="ECO:0000256" key="1">
    <source>
        <dbReference type="ARBA" id="ARBA00004651"/>
    </source>
</evidence>
<feature type="domain" description="ABC3 transporter permease C-terminal" evidence="9">
    <location>
        <begin position="279"/>
        <end position="412"/>
    </location>
</feature>
<feature type="transmembrane region" description="Helical" evidence="8">
    <location>
        <begin position="26"/>
        <end position="52"/>
    </location>
</feature>
<evidence type="ECO:0000256" key="5">
    <source>
        <dbReference type="ARBA" id="ARBA00022692"/>
    </source>
</evidence>
<feature type="transmembrane region" description="Helical" evidence="8">
    <location>
        <begin position="320"/>
        <end position="338"/>
    </location>
</feature>
<keyword evidence="11" id="KW-0449">Lipoprotein</keyword>
<dbReference type="PANTHER" id="PTHR30489">
    <property type="entry name" value="LIPOPROTEIN-RELEASING SYSTEM TRANSMEMBRANE PROTEIN LOLE"/>
    <property type="match status" value="1"/>
</dbReference>
<dbReference type="InterPro" id="IPR011925">
    <property type="entry name" value="LolCE_TM"/>
</dbReference>
<keyword evidence="6 8" id="KW-1133">Transmembrane helix</keyword>
<feature type="transmembrane region" description="Helical" evidence="8">
    <location>
        <begin position="385"/>
        <end position="405"/>
    </location>
</feature>
<protein>
    <submittedName>
        <fullName evidence="11">Lipoprotein-releasing ABC transporter permease subunit</fullName>
    </submittedName>
</protein>
<comment type="similarity">
    <text evidence="2">Belongs to the ABC-4 integral membrane protein family. LolC/E subfamily.</text>
</comment>
<dbReference type="InterPro" id="IPR051447">
    <property type="entry name" value="Lipoprotein-release_system"/>
</dbReference>
<dbReference type="PANTHER" id="PTHR30489:SF0">
    <property type="entry name" value="LIPOPROTEIN-RELEASING SYSTEM TRANSMEMBRANE PROTEIN LOLE"/>
    <property type="match status" value="1"/>
</dbReference>
<dbReference type="Pfam" id="PF12704">
    <property type="entry name" value="MacB_PCD"/>
    <property type="match status" value="1"/>
</dbReference>
<dbReference type="InterPro" id="IPR003838">
    <property type="entry name" value="ABC3_permease_C"/>
</dbReference>
<dbReference type="RefSeq" id="WP_193194582.1">
    <property type="nucleotide sequence ID" value="NZ_JACZFR010000063.1"/>
</dbReference>
<name>A0ABW1YTZ4_9GAMM</name>
<keyword evidence="12" id="KW-1185">Reference proteome</keyword>
<dbReference type="Pfam" id="PF02687">
    <property type="entry name" value="FtsX"/>
    <property type="match status" value="1"/>
</dbReference>
<feature type="transmembrane region" description="Helical" evidence="8">
    <location>
        <begin position="345"/>
        <end position="365"/>
    </location>
</feature>
<keyword evidence="4" id="KW-1003">Cell membrane</keyword>
<accession>A0ABW1YTZ4</accession>
<evidence type="ECO:0000256" key="2">
    <source>
        <dbReference type="ARBA" id="ARBA00005236"/>
    </source>
</evidence>
<keyword evidence="3" id="KW-0813">Transport</keyword>
<evidence type="ECO:0000256" key="4">
    <source>
        <dbReference type="ARBA" id="ARBA00022475"/>
    </source>
</evidence>
<evidence type="ECO:0000256" key="7">
    <source>
        <dbReference type="ARBA" id="ARBA00023136"/>
    </source>
</evidence>
<evidence type="ECO:0000256" key="3">
    <source>
        <dbReference type="ARBA" id="ARBA00022448"/>
    </source>
</evidence>
<evidence type="ECO:0000313" key="11">
    <source>
        <dbReference type="EMBL" id="MFC6635582.1"/>
    </source>
</evidence>
<keyword evidence="5 8" id="KW-0812">Transmembrane</keyword>
<evidence type="ECO:0000313" key="12">
    <source>
        <dbReference type="Proteomes" id="UP001596425"/>
    </source>
</evidence>
<evidence type="ECO:0000256" key="6">
    <source>
        <dbReference type="ARBA" id="ARBA00022989"/>
    </source>
</evidence>
<feature type="transmembrane region" description="Helical" evidence="8">
    <location>
        <begin position="276"/>
        <end position="300"/>
    </location>
</feature>
<reference evidence="12" key="1">
    <citation type="journal article" date="2019" name="Int. J. Syst. Evol. Microbiol.">
        <title>The Global Catalogue of Microorganisms (GCM) 10K type strain sequencing project: providing services to taxonomists for standard genome sequencing and annotation.</title>
        <authorList>
            <consortium name="The Broad Institute Genomics Platform"/>
            <consortium name="The Broad Institute Genome Sequencing Center for Infectious Disease"/>
            <person name="Wu L."/>
            <person name="Ma J."/>
        </authorList>
    </citation>
    <scope>NUCLEOTIDE SEQUENCE [LARGE SCALE GENOMIC DNA]</scope>
    <source>
        <strain evidence="12">CGMCC 1.13718</strain>
    </source>
</reference>
<evidence type="ECO:0000259" key="10">
    <source>
        <dbReference type="Pfam" id="PF12704"/>
    </source>
</evidence>
<organism evidence="11 12">
    <name type="scientific">Microbulbifer taiwanensis</name>
    <dbReference type="NCBI Taxonomy" id="986746"/>
    <lineage>
        <taxon>Bacteria</taxon>
        <taxon>Pseudomonadati</taxon>
        <taxon>Pseudomonadota</taxon>
        <taxon>Gammaproteobacteria</taxon>
        <taxon>Cellvibrionales</taxon>
        <taxon>Microbulbiferaceae</taxon>
        <taxon>Microbulbifer</taxon>
    </lineage>
</organism>
<gene>
    <name evidence="11" type="ORF">ACFQBM_20110</name>
</gene>
<dbReference type="EMBL" id="JBHSVR010000001">
    <property type="protein sequence ID" value="MFC6635582.1"/>
    <property type="molecule type" value="Genomic_DNA"/>
</dbReference>
<dbReference type="Proteomes" id="UP001596425">
    <property type="component" value="Unassembled WGS sequence"/>
</dbReference>
<comment type="caution">
    <text evidence="11">The sequence shown here is derived from an EMBL/GenBank/DDBJ whole genome shotgun (WGS) entry which is preliminary data.</text>
</comment>
<feature type="domain" description="MacB-like periplasmic core" evidence="10">
    <location>
        <begin position="31"/>
        <end position="218"/>
    </location>
</feature>
<evidence type="ECO:0000256" key="8">
    <source>
        <dbReference type="SAM" id="Phobius"/>
    </source>
</evidence>
<sequence length="420" mass="44484">MFRPLPAFIGLRYAGAQRRGGDSSGLVSFISGLSMVGLILGVALMIVVMSVMNGFDRELRERILGIMPHGTIYNASPDIDWPALRDQLEDNPEVLAAAEVWQVNALARKGREVTPLLVQGINPETIVEVSNIGQFLDPQAFAALGDPAQPGVILGRGIADKLGVGEGEYLSLIVPSSESDDGGRRAARLAGFVVADIFHSGTALDHSLALVSWPQAQALAGGSGGAGVQLRFGKMLESYWTLRSLLQQLPSQDFYGSDWSSTHGNLYQAIQMSRNLVGLLVLLIIAIAAFNVVSTLVMVVIDKHSDIAILRTMGASTREILLTFVSQGALVGLVGAVVGGILGVLGALTVTDLVAGLESLFGVQFLKSDVYPVDYLPSELQWGDVALVVGAGFLLSLLATLYPALQASRVQPAAALRNEQ</sequence>
<keyword evidence="7 8" id="KW-0472">Membrane</keyword>
<proteinExistence type="inferred from homology"/>
<evidence type="ECO:0000259" key="9">
    <source>
        <dbReference type="Pfam" id="PF02687"/>
    </source>
</evidence>
<dbReference type="InterPro" id="IPR025857">
    <property type="entry name" value="MacB_PCD"/>
</dbReference>
<comment type="subcellular location">
    <subcellularLocation>
        <location evidence="1">Cell membrane</location>
        <topology evidence="1">Multi-pass membrane protein</topology>
    </subcellularLocation>
</comment>
<dbReference type="NCBIfam" id="TIGR02212">
    <property type="entry name" value="lolCE"/>
    <property type="match status" value="1"/>
</dbReference>